<keyword evidence="1" id="KW-0472">Membrane</keyword>
<evidence type="ECO:0000256" key="1">
    <source>
        <dbReference type="SAM" id="Phobius"/>
    </source>
</evidence>
<name>A0A1I6LRT8_9EURY</name>
<gene>
    <name evidence="2" type="ORF">SAMN05216559_2982</name>
</gene>
<organism evidence="2 3">
    <name type="scientific">Halomicrobium zhouii</name>
    <dbReference type="NCBI Taxonomy" id="767519"/>
    <lineage>
        <taxon>Archaea</taxon>
        <taxon>Methanobacteriati</taxon>
        <taxon>Methanobacteriota</taxon>
        <taxon>Stenosarchaea group</taxon>
        <taxon>Halobacteria</taxon>
        <taxon>Halobacteriales</taxon>
        <taxon>Haloarculaceae</taxon>
        <taxon>Halomicrobium</taxon>
    </lineage>
</organism>
<evidence type="ECO:0000313" key="2">
    <source>
        <dbReference type="EMBL" id="SFS06148.1"/>
    </source>
</evidence>
<evidence type="ECO:0000313" key="3">
    <source>
        <dbReference type="Proteomes" id="UP000199062"/>
    </source>
</evidence>
<feature type="transmembrane region" description="Helical" evidence="1">
    <location>
        <begin position="41"/>
        <end position="59"/>
    </location>
</feature>
<protein>
    <submittedName>
        <fullName evidence="2">Uncharacterized protein</fullName>
    </submittedName>
</protein>
<feature type="transmembrane region" description="Helical" evidence="1">
    <location>
        <begin position="121"/>
        <end position="144"/>
    </location>
</feature>
<proteinExistence type="predicted"/>
<sequence>MSSNVGQLLSGARRNAALSWALVGFLALAVATSLFRGDLIWAGFALVVAVLTVLPPLLLRNPTATLPWEVTALCALPILGRALSTVTLTGQLATYLSVAGIALVVAVELHLFTPVRMTDTFAVGFVVVATLAMAGLWAVVRWAADLTLGTTLLLDPALSEPVIERQLMWEFVASTAAGVIAALVFTLYVRRRIEPDLRFPEEVPR</sequence>
<feature type="transmembrane region" description="Helical" evidence="1">
    <location>
        <begin position="167"/>
        <end position="189"/>
    </location>
</feature>
<dbReference type="STRING" id="767519.SAMN05216559_2982"/>
<keyword evidence="1" id="KW-0812">Transmembrane</keyword>
<feature type="transmembrane region" description="Helical" evidence="1">
    <location>
        <begin position="92"/>
        <end position="109"/>
    </location>
</feature>
<accession>A0A1I6LRT8</accession>
<dbReference type="EMBL" id="FOZK01000003">
    <property type="protein sequence ID" value="SFS06148.1"/>
    <property type="molecule type" value="Genomic_DNA"/>
</dbReference>
<dbReference type="OrthoDB" id="342532at2157"/>
<keyword evidence="1" id="KW-1133">Transmembrane helix</keyword>
<keyword evidence="3" id="KW-1185">Reference proteome</keyword>
<dbReference type="AlphaFoldDB" id="A0A1I6LRT8"/>
<dbReference type="RefSeq" id="WP_089817339.1">
    <property type="nucleotide sequence ID" value="NZ_FOZK01000003.1"/>
</dbReference>
<reference evidence="2 3" key="1">
    <citation type="submission" date="2016-10" db="EMBL/GenBank/DDBJ databases">
        <authorList>
            <person name="de Groot N.N."/>
        </authorList>
    </citation>
    <scope>NUCLEOTIDE SEQUENCE [LARGE SCALE GENOMIC DNA]</scope>
    <source>
        <strain evidence="2 3">CGMCC 1.10457</strain>
    </source>
</reference>
<feature type="transmembrane region" description="Helical" evidence="1">
    <location>
        <begin position="66"/>
        <end position="86"/>
    </location>
</feature>
<dbReference type="Proteomes" id="UP000199062">
    <property type="component" value="Unassembled WGS sequence"/>
</dbReference>